<proteinExistence type="inferred from homology"/>
<keyword evidence="4" id="KW-0408">Iron</keyword>
<dbReference type="InterPro" id="IPR013785">
    <property type="entry name" value="Aldolase_TIM"/>
</dbReference>
<comment type="similarity">
    <text evidence="6">Belongs to the radical SAM superfamily. Anaerobic sulfatase-maturating enzyme family.</text>
</comment>
<dbReference type="SFLD" id="SFLDG01067">
    <property type="entry name" value="SPASM/twitch_domain_containing"/>
    <property type="match status" value="1"/>
</dbReference>
<dbReference type="SUPFAM" id="SSF102114">
    <property type="entry name" value="Radical SAM enzymes"/>
    <property type="match status" value="1"/>
</dbReference>
<dbReference type="GO" id="GO:0046872">
    <property type="term" value="F:metal ion binding"/>
    <property type="evidence" value="ECO:0007669"/>
    <property type="project" value="UniProtKB-KW"/>
</dbReference>
<evidence type="ECO:0000256" key="1">
    <source>
        <dbReference type="ARBA" id="ARBA00001966"/>
    </source>
</evidence>
<evidence type="ECO:0000256" key="4">
    <source>
        <dbReference type="ARBA" id="ARBA00023004"/>
    </source>
</evidence>
<accession>A0A318KWM2</accession>
<dbReference type="STRING" id="1034346.GCA_000313565_02463"/>
<dbReference type="InterPro" id="IPR007197">
    <property type="entry name" value="rSAM"/>
</dbReference>
<dbReference type="InterPro" id="IPR023885">
    <property type="entry name" value="4Fe4S-binding_SPASM_dom"/>
</dbReference>
<dbReference type="PANTHER" id="PTHR43273">
    <property type="entry name" value="ANAEROBIC SULFATASE-MATURATING ENZYME HOMOLOG ASLB-RELATED"/>
    <property type="match status" value="1"/>
</dbReference>
<evidence type="ECO:0000256" key="6">
    <source>
        <dbReference type="ARBA" id="ARBA00023601"/>
    </source>
</evidence>
<dbReference type="SFLD" id="SFLDF00289">
    <property type="entry name" value="anaerobic_Cys-type_sulfatase-m"/>
    <property type="match status" value="1"/>
</dbReference>
<feature type="domain" description="Radical SAM core" evidence="7">
    <location>
        <begin position="1"/>
        <end position="234"/>
    </location>
</feature>
<dbReference type="CDD" id="cd01335">
    <property type="entry name" value="Radical_SAM"/>
    <property type="match status" value="1"/>
</dbReference>
<evidence type="ECO:0000259" key="7">
    <source>
        <dbReference type="PROSITE" id="PS51918"/>
    </source>
</evidence>
<dbReference type="Proteomes" id="UP000247612">
    <property type="component" value="Unassembled WGS sequence"/>
</dbReference>
<dbReference type="SFLD" id="SFLDG01384">
    <property type="entry name" value="thioether_bond_formation_requi"/>
    <property type="match status" value="1"/>
</dbReference>
<reference evidence="8 9" key="1">
    <citation type="submission" date="2018-05" db="EMBL/GenBank/DDBJ databases">
        <title>Genomic Encyclopedia of Type Strains, Phase IV (KMG-IV): sequencing the most valuable type-strain genomes for metagenomic binning, comparative biology and taxonomic classification.</title>
        <authorList>
            <person name="Goeker M."/>
        </authorList>
    </citation>
    <scope>NUCLEOTIDE SEQUENCE [LARGE SCALE GENOMIC DNA]</scope>
    <source>
        <strain evidence="8 9">JC118</strain>
    </source>
</reference>
<keyword evidence="2" id="KW-0949">S-adenosyl-L-methionine</keyword>
<dbReference type="Pfam" id="PF04055">
    <property type="entry name" value="Radical_SAM"/>
    <property type="match status" value="1"/>
</dbReference>
<evidence type="ECO:0000256" key="2">
    <source>
        <dbReference type="ARBA" id="ARBA00022691"/>
    </source>
</evidence>
<dbReference type="Pfam" id="PF13186">
    <property type="entry name" value="SPASM"/>
    <property type="match status" value="1"/>
</dbReference>
<dbReference type="InterPro" id="IPR023867">
    <property type="entry name" value="Sulphatase_maturase_rSAM"/>
</dbReference>
<dbReference type="EMBL" id="QJKH01000002">
    <property type="protein sequence ID" value="PXX80982.1"/>
    <property type="molecule type" value="Genomic_DNA"/>
</dbReference>
<dbReference type="Gene3D" id="3.20.20.70">
    <property type="entry name" value="Aldolase class I"/>
    <property type="match status" value="1"/>
</dbReference>
<dbReference type="NCBIfam" id="TIGR04085">
    <property type="entry name" value="rSAM_more_4Fe4S"/>
    <property type="match status" value="1"/>
</dbReference>
<evidence type="ECO:0000256" key="5">
    <source>
        <dbReference type="ARBA" id="ARBA00023014"/>
    </source>
</evidence>
<evidence type="ECO:0000313" key="9">
    <source>
        <dbReference type="Proteomes" id="UP000247612"/>
    </source>
</evidence>
<keyword evidence="9" id="KW-1185">Reference proteome</keyword>
<dbReference type="GO" id="GO:0016491">
    <property type="term" value="F:oxidoreductase activity"/>
    <property type="evidence" value="ECO:0007669"/>
    <property type="project" value="InterPro"/>
</dbReference>
<dbReference type="SFLD" id="SFLDG01072">
    <property type="entry name" value="dehydrogenase_like"/>
    <property type="match status" value="1"/>
</dbReference>
<name>A0A318KWM2_9FIRM</name>
<dbReference type="OrthoDB" id="9808591at2"/>
<comment type="caution">
    <text evidence="8">The sequence shown here is derived from an EMBL/GenBank/DDBJ whole genome shotgun (WGS) entry which is preliminary data.</text>
</comment>
<dbReference type="SFLD" id="SFLDG01386">
    <property type="entry name" value="main_SPASM_domain-containing"/>
    <property type="match status" value="1"/>
</dbReference>
<dbReference type="InterPro" id="IPR034485">
    <property type="entry name" value="Anaerobic_Cys-type_sulfatase-m"/>
</dbReference>
<comment type="cofactor">
    <cofactor evidence="1">
        <name>[4Fe-4S] cluster</name>
        <dbReference type="ChEBI" id="CHEBI:49883"/>
    </cofactor>
</comment>
<protein>
    <recommendedName>
        <fullName evidence="7">Radical SAM core domain-containing protein</fullName>
    </recommendedName>
</protein>
<organism evidence="8 9">
    <name type="scientific">Dielma fastidiosa</name>
    <dbReference type="NCBI Taxonomy" id="1034346"/>
    <lineage>
        <taxon>Bacteria</taxon>
        <taxon>Bacillati</taxon>
        <taxon>Bacillota</taxon>
        <taxon>Erysipelotrichia</taxon>
        <taxon>Erysipelotrichales</taxon>
        <taxon>Erysipelotrichaceae</taxon>
        <taxon>Dielma</taxon>
    </lineage>
</organism>
<dbReference type="PANTHER" id="PTHR43273:SF3">
    <property type="entry name" value="ANAEROBIC SULFATASE-MATURATING ENZYME HOMOLOG ASLB-RELATED"/>
    <property type="match status" value="1"/>
</dbReference>
<sequence>MQSASFLIKPASSSCNLRCSYCFYFDVSNNREQDNYGIMDETTMNAMIERIFADMDENGKVTFGFQGGEPTVAGLDYFKRFITKVNEVKGSCTVSYALQTNGTLLDDEWCEFFHENKFLLGVSLDGYETNMNKFRYDAQKKGVYYRVLNGIKLLRKHQVDFNILCVITKSLAQHPKALFNYFKENKFDYVQLIPCLPSLNNDEEMNREALTPELYASFFGQFYDCWLKHLRNGHYLSVNLFDNLIGMINGHAPYQCGLLGNCSPQSVVEADGSVYPCDFFVTEDRKLGNFKEMGLVELIKSEPSQAFLKVRAEEKAVCQSCQFRNICHGGCKRQNVCFLSDDYCGYQHFLGYAMQTLPQIAKMF</sequence>
<evidence type="ECO:0000256" key="3">
    <source>
        <dbReference type="ARBA" id="ARBA00022723"/>
    </source>
</evidence>
<dbReference type="SFLD" id="SFLDS00029">
    <property type="entry name" value="Radical_SAM"/>
    <property type="match status" value="1"/>
</dbReference>
<dbReference type="RefSeq" id="WP_022938748.1">
    <property type="nucleotide sequence ID" value="NZ_CABKRQ010000006.1"/>
</dbReference>
<keyword evidence="3" id="KW-0479">Metal-binding</keyword>
<dbReference type="GO" id="GO:0051536">
    <property type="term" value="F:iron-sulfur cluster binding"/>
    <property type="evidence" value="ECO:0007669"/>
    <property type="project" value="UniProtKB-KW"/>
</dbReference>
<evidence type="ECO:0000313" key="8">
    <source>
        <dbReference type="EMBL" id="PXX80982.1"/>
    </source>
</evidence>
<gene>
    <name evidence="8" type="ORF">DES51_102100</name>
</gene>
<dbReference type="AlphaFoldDB" id="A0A318KWM2"/>
<keyword evidence="5" id="KW-0411">Iron-sulfur</keyword>
<dbReference type="PROSITE" id="PS51918">
    <property type="entry name" value="RADICAL_SAM"/>
    <property type="match status" value="1"/>
</dbReference>
<dbReference type="InterPro" id="IPR058240">
    <property type="entry name" value="rSAM_sf"/>
</dbReference>